<dbReference type="Proteomes" id="UP000041254">
    <property type="component" value="Unassembled WGS sequence"/>
</dbReference>
<dbReference type="InParanoid" id="A0A0G4FJ25"/>
<dbReference type="Pfam" id="PF21711">
    <property type="entry name" value="DCTN5"/>
    <property type="match status" value="1"/>
</dbReference>
<comment type="similarity">
    <text evidence="4">Belongs to the dynactin subunits 5/6 family. Dynactin subunit 5 subfamily.</text>
</comment>
<evidence type="ECO:0000256" key="4">
    <source>
        <dbReference type="ARBA" id="ARBA00034706"/>
    </source>
</evidence>
<proteinExistence type="inferred from homology"/>
<dbReference type="PANTHER" id="PTHR46126:SF1">
    <property type="entry name" value="DYNACTIN SUBUNIT 5"/>
    <property type="match status" value="1"/>
</dbReference>
<dbReference type="Gene3D" id="2.160.10.10">
    <property type="entry name" value="Hexapeptide repeat proteins"/>
    <property type="match status" value="1"/>
</dbReference>
<evidence type="ECO:0000256" key="2">
    <source>
        <dbReference type="ARBA" id="ARBA00022490"/>
    </source>
</evidence>
<comment type="subcellular location">
    <subcellularLocation>
        <location evidence="1">Cytoplasm</location>
        <location evidence="1">Cytoskeleton</location>
    </subcellularLocation>
</comment>
<dbReference type="STRING" id="1169540.A0A0G4FJ25"/>
<dbReference type="OMA" id="SQIHGTQ"/>
<keyword evidence="2" id="KW-0963">Cytoplasm</keyword>
<reference evidence="6 7" key="1">
    <citation type="submission" date="2014-11" db="EMBL/GenBank/DDBJ databases">
        <authorList>
            <person name="Zhu J."/>
            <person name="Qi W."/>
            <person name="Song R."/>
        </authorList>
    </citation>
    <scope>NUCLEOTIDE SEQUENCE [LARGE SCALE GENOMIC DNA]</scope>
</reference>
<evidence type="ECO:0000256" key="3">
    <source>
        <dbReference type="ARBA" id="ARBA00023212"/>
    </source>
</evidence>
<evidence type="ECO:0000313" key="6">
    <source>
        <dbReference type="EMBL" id="CEM13724.1"/>
    </source>
</evidence>
<dbReference type="AlphaFoldDB" id="A0A0G4FJ25"/>
<dbReference type="PhylomeDB" id="A0A0G4FJ25"/>
<accession>A0A0G4FJ25</accession>
<keyword evidence="3" id="KW-0206">Cytoskeleton</keyword>
<dbReference type="FunCoup" id="A0A0G4FJ25">
    <property type="interactions" value="282"/>
</dbReference>
<dbReference type="GO" id="GO:0005869">
    <property type="term" value="C:dynactin complex"/>
    <property type="evidence" value="ECO:0007669"/>
    <property type="project" value="TreeGrafter"/>
</dbReference>
<evidence type="ECO:0000256" key="5">
    <source>
        <dbReference type="ARBA" id="ARBA00034865"/>
    </source>
</evidence>
<sequence length="190" mass="20978">MYVEDPIYYHKSEYIQTASGNKVSRKSVLCGSQNIQLSGRSIIKPGVILRGDLALLRIGKYVIVGEDTVLRPPYKKYRGGFAFFPMAIGDYVTIGDKTVVNAALIGSYVDIGDNCIICKRCVIKDNCRILPGTILPPDTVVPPFTVFGGTPGRCLGELPESVQFVHKERANAYYRRFVPQQKSSRAARGT</sequence>
<dbReference type="InterPro" id="IPR011004">
    <property type="entry name" value="Trimer_LpxA-like_sf"/>
</dbReference>
<gene>
    <name evidence="6" type="ORF">Vbra_15549</name>
</gene>
<dbReference type="EMBL" id="CDMY01000447">
    <property type="protein sequence ID" value="CEM13724.1"/>
    <property type="molecule type" value="Genomic_DNA"/>
</dbReference>
<dbReference type="InterPro" id="IPR047125">
    <property type="entry name" value="DCTN5"/>
</dbReference>
<dbReference type="OrthoDB" id="417208at2759"/>
<organism evidence="6 7">
    <name type="scientific">Vitrella brassicaformis (strain CCMP3155)</name>
    <dbReference type="NCBI Taxonomy" id="1169540"/>
    <lineage>
        <taxon>Eukaryota</taxon>
        <taxon>Sar</taxon>
        <taxon>Alveolata</taxon>
        <taxon>Colpodellida</taxon>
        <taxon>Vitrellaceae</taxon>
        <taxon>Vitrella</taxon>
    </lineage>
</organism>
<dbReference type="PANTHER" id="PTHR46126">
    <property type="entry name" value="DYNACTIN SUBUNIT 5"/>
    <property type="match status" value="1"/>
</dbReference>
<dbReference type="VEuPathDB" id="CryptoDB:Vbra_15549"/>
<dbReference type="CDD" id="cd03359">
    <property type="entry name" value="LbH_Dynactin_5"/>
    <property type="match status" value="1"/>
</dbReference>
<evidence type="ECO:0000256" key="1">
    <source>
        <dbReference type="ARBA" id="ARBA00004245"/>
    </source>
</evidence>
<name>A0A0G4FJ25_VITBC</name>
<evidence type="ECO:0000313" key="7">
    <source>
        <dbReference type="Proteomes" id="UP000041254"/>
    </source>
</evidence>
<dbReference type="SUPFAM" id="SSF51161">
    <property type="entry name" value="Trimeric LpxA-like enzymes"/>
    <property type="match status" value="1"/>
</dbReference>
<keyword evidence="7" id="KW-1185">Reference proteome</keyword>
<protein>
    <recommendedName>
        <fullName evidence="5">Dynactin subunit 5</fullName>
    </recommendedName>
</protein>